<dbReference type="AlphaFoldDB" id="A8RAT6"/>
<organism evidence="1 2">
    <name type="scientific">Amedibacillus dolichus DSM 3991</name>
    <dbReference type="NCBI Taxonomy" id="428127"/>
    <lineage>
        <taxon>Bacteria</taxon>
        <taxon>Bacillati</taxon>
        <taxon>Bacillota</taxon>
        <taxon>Erysipelotrichia</taxon>
        <taxon>Erysipelotrichales</taxon>
        <taxon>Erysipelotrichaceae</taxon>
        <taxon>Amedibacillus</taxon>
    </lineage>
</organism>
<proteinExistence type="predicted"/>
<reference evidence="1 2" key="2">
    <citation type="submission" date="2007-09" db="EMBL/GenBank/DDBJ databases">
        <authorList>
            <person name="Fulton L."/>
            <person name="Clifton S."/>
            <person name="Fulton B."/>
            <person name="Xu J."/>
            <person name="Minx P."/>
            <person name="Pepin K.H."/>
            <person name="Johnson M."/>
            <person name="Thiruvilangam P."/>
            <person name="Bhonagiri V."/>
            <person name="Nash W.E."/>
            <person name="Mardis E.R."/>
            <person name="Wilson R.K."/>
        </authorList>
    </citation>
    <scope>NUCLEOTIDE SEQUENCE [LARGE SCALE GENOMIC DNA]</scope>
    <source>
        <strain evidence="1 2">DSM 3991</strain>
    </source>
</reference>
<dbReference type="Proteomes" id="UP000004090">
    <property type="component" value="Unassembled WGS sequence"/>
</dbReference>
<name>A8RAT6_9FIRM</name>
<dbReference type="EMBL" id="ABAW02000018">
    <property type="protein sequence ID" value="EDP11728.1"/>
    <property type="molecule type" value="Genomic_DNA"/>
</dbReference>
<protein>
    <submittedName>
        <fullName evidence="1">Uncharacterized protein</fullName>
    </submittedName>
</protein>
<evidence type="ECO:0000313" key="2">
    <source>
        <dbReference type="Proteomes" id="UP000004090"/>
    </source>
</evidence>
<dbReference type="STRING" id="428127.EUBDOL_00907"/>
<sequence>MNEREIIIIIADHKTYGVETIEVKMPKEKSVKEAHVLGSKAISIK</sequence>
<reference evidence="1 2" key="1">
    <citation type="submission" date="2007-09" db="EMBL/GenBank/DDBJ databases">
        <title>Draft genome sequence of Eubacterium dolichum (DSM 3991).</title>
        <authorList>
            <person name="Sudarsanam P."/>
            <person name="Ley R."/>
            <person name="Guruge J."/>
            <person name="Turnbaugh P.J."/>
            <person name="Mahowald M."/>
            <person name="Liep D."/>
            <person name="Gordon J."/>
        </authorList>
    </citation>
    <scope>NUCLEOTIDE SEQUENCE [LARGE SCALE GENOMIC DNA]</scope>
    <source>
        <strain evidence="1 2">DSM 3991</strain>
    </source>
</reference>
<comment type="caution">
    <text evidence="1">The sequence shown here is derived from an EMBL/GenBank/DDBJ whole genome shotgun (WGS) entry which is preliminary data.</text>
</comment>
<dbReference type="HOGENOM" id="CLU_3199927_0_0_9"/>
<gene>
    <name evidence="1" type="ORF">EUBDOL_00907</name>
</gene>
<evidence type="ECO:0000313" key="1">
    <source>
        <dbReference type="EMBL" id="EDP11728.1"/>
    </source>
</evidence>
<accession>A8RAT6</accession>